<keyword evidence="2" id="KW-0227">DNA damage</keyword>
<evidence type="ECO:0000256" key="2">
    <source>
        <dbReference type="ARBA" id="ARBA00022763"/>
    </source>
</evidence>
<feature type="compositionally biased region" description="Basic and acidic residues" evidence="4">
    <location>
        <begin position="231"/>
        <end position="240"/>
    </location>
</feature>
<dbReference type="SUPFAM" id="SSF52113">
    <property type="entry name" value="BRCT domain"/>
    <property type="match status" value="1"/>
</dbReference>
<keyword evidence="7" id="KW-1185">Reference proteome</keyword>
<dbReference type="InterPro" id="IPR047252">
    <property type="entry name" value="TP53BP1-like"/>
</dbReference>
<accession>A0ABY0GTB2</accession>
<reference evidence="6 7" key="1">
    <citation type="submission" date="2018-06" db="EMBL/GenBank/DDBJ databases">
        <title>Complete Genomes of Monosporascus.</title>
        <authorList>
            <person name="Robinson A.J."/>
            <person name="Natvig D.O."/>
        </authorList>
    </citation>
    <scope>NUCLEOTIDE SEQUENCE [LARGE SCALE GENOMIC DNA]</scope>
    <source>
        <strain evidence="6 7">CBS 609.92</strain>
    </source>
</reference>
<dbReference type="PANTHER" id="PTHR15321:SF3">
    <property type="entry name" value="TP53-BINDING PROTEIN 1"/>
    <property type="match status" value="1"/>
</dbReference>
<dbReference type="InterPro" id="IPR036420">
    <property type="entry name" value="BRCT_dom_sf"/>
</dbReference>
<dbReference type="InterPro" id="IPR047249">
    <property type="entry name" value="BRCT_p53bp1-like_rpt1"/>
</dbReference>
<feature type="region of interest" description="Disordered" evidence="4">
    <location>
        <begin position="431"/>
        <end position="562"/>
    </location>
</feature>
<evidence type="ECO:0000256" key="1">
    <source>
        <dbReference type="ARBA" id="ARBA00004123"/>
    </source>
</evidence>
<feature type="compositionally biased region" description="Polar residues" evidence="4">
    <location>
        <begin position="1"/>
        <end position="10"/>
    </location>
</feature>
<feature type="region of interest" description="Disordered" evidence="4">
    <location>
        <begin position="1"/>
        <end position="105"/>
    </location>
</feature>
<dbReference type="CDD" id="cd17745">
    <property type="entry name" value="BRCT_p53bp1_rpt1"/>
    <property type="match status" value="1"/>
</dbReference>
<dbReference type="Gene3D" id="3.40.50.10190">
    <property type="entry name" value="BRCT domain"/>
    <property type="match status" value="1"/>
</dbReference>
<evidence type="ECO:0000256" key="4">
    <source>
        <dbReference type="SAM" id="MobiDB-lite"/>
    </source>
</evidence>
<dbReference type="InterPro" id="IPR001357">
    <property type="entry name" value="BRCT_dom"/>
</dbReference>
<name>A0ABY0GTB2_9PEZI</name>
<dbReference type="EMBL" id="QJNS01000495">
    <property type="protein sequence ID" value="RYO77140.1"/>
    <property type="molecule type" value="Genomic_DNA"/>
</dbReference>
<feature type="compositionally biased region" description="Basic and acidic residues" evidence="4">
    <location>
        <begin position="857"/>
        <end position="867"/>
    </location>
</feature>
<feature type="region of interest" description="Disordered" evidence="4">
    <location>
        <begin position="364"/>
        <end position="405"/>
    </location>
</feature>
<gene>
    <name evidence="6" type="ORF">DL762_009452</name>
</gene>
<comment type="caution">
    <text evidence="6">The sequence shown here is derived from an EMBL/GenBank/DDBJ whole genome shotgun (WGS) entry which is preliminary data.</text>
</comment>
<feature type="compositionally biased region" description="Polar residues" evidence="4">
    <location>
        <begin position="121"/>
        <end position="150"/>
    </location>
</feature>
<protein>
    <recommendedName>
        <fullName evidence="5">BRCT domain-containing protein</fullName>
    </recommendedName>
</protein>
<feature type="domain" description="BRCT" evidence="5">
    <location>
        <begin position="635"/>
        <end position="731"/>
    </location>
</feature>
<feature type="compositionally biased region" description="Low complexity" evidence="4">
    <location>
        <begin position="541"/>
        <end position="561"/>
    </location>
</feature>
<feature type="compositionally biased region" description="Basic and acidic residues" evidence="4">
    <location>
        <begin position="300"/>
        <end position="319"/>
    </location>
</feature>
<comment type="subcellular location">
    <subcellularLocation>
        <location evidence="1">Nucleus</location>
    </subcellularLocation>
</comment>
<dbReference type="PROSITE" id="PS50172">
    <property type="entry name" value="BRCT"/>
    <property type="match status" value="1"/>
</dbReference>
<dbReference type="PANTHER" id="PTHR15321">
    <property type="entry name" value="TUMOR SUPPRESSOR P53-BINDING PROTEIN 1"/>
    <property type="match status" value="1"/>
</dbReference>
<evidence type="ECO:0000259" key="5">
    <source>
        <dbReference type="PROSITE" id="PS50172"/>
    </source>
</evidence>
<evidence type="ECO:0000313" key="6">
    <source>
        <dbReference type="EMBL" id="RYO77140.1"/>
    </source>
</evidence>
<dbReference type="Proteomes" id="UP000294003">
    <property type="component" value="Unassembled WGS sequence"/>
</dbReference>
<feature type="compositionally biased region" description="Low complexity" evidence="4">
    <location>
        <begin position="484"/>
        <end position="493"/>
    </location>
</feature>
<feature type="region of interest" description="Disordered" evidence="4">
    <location>
        <begin position="265"/>
        <end position="333"/>
    </location>
</feature>
<evidence type="ECO:0000256" key="3">
    <source>
        <dbReference type="ARBA" id="ARBA00023242"/>
    </source>
</evidence>
<sequence length="896" mass="97527">MEPSQSPTQSNDDRSYDQYEQDEPQSSQNSDSHEHRTLNDDDTGAVRFDLNHTQQTLEESTPVDSEDLPPGSEAGSHGRPAFGLQSIPRPETPATLPKLFQRSGNEQLMGSSQLFVQTQYTSAVKKASPTSSRPSPNIYHHNNISPNPVISSPLKDRGLRTSPTQLLVSSPAVPGRSSRPSDANHPSPRQSQDHATDEFNIHLSRARPEPISEYRSSRDDGSHSNAPEASLDQHVEHEFDSYDPAEAAAHRSRIAKLKRIRADKVLTSSSPSRDTRRGDSVEVPSTNRFNLKSNHIHYSGTEEYHPQSRGRCETEKDNSQETVADSQDGPARAVGTESVYVHHTDEAKGDDVPESSVPIIHQAPHKVNSDEMPDMGCPPTGPSTARRSREMVPETSPPGPPLQRPRLIADILNQNSSATCNSAMVSIPELPSSGAGSAELGRQSGAVECGDQPSSLPPGQPAERSSPSIILASSQRSTTRRSTRLSNATTPLPSTAPPPEIGTRTSTLTTLSATPNMSSSTTPNTPNTDGDEAQDKRQPFPSSGPISSTNPSSSPAHESSPAADKFLSWSNASEFKTQFHINGRVGEAIFAGSNSTCIPCRSQQVLELSQVYQRSRQLKESIDQYNDRVEKGSSIEQMIRQQGGRILESGFNELFELDSLSTTASPSHPVMSSSLKLLSPNTGFAALIADGHSRKVKYMQALALGLPCLAPRWITTCVAKKKVVDWSSYLLCAGQSAVLGEAIRSRNLLAYDASTAKLSDVISQRPRLLEGTQILLVMKKTKNEDKRQPYVFLARVLGGSLVRVNTLEEARAKLLEREARGEPFDWVYLGDHIHNAEGTLFGSGTAGAPSRKRKRRSAGEGEMDRPPKRIRSLNNELVVQSLILGRLIEEGEMGET</sequence>
<feature type="region of interest" description="Disordered" evidence="4">
    <location>
        <begin position="121"/>
        <end position="252"/>
    </location>
</feature>
<feature type="compositionally biased region" description="Basic and acidic residues" evidence="4">
    <location>
        <begin position="191"/>
        <end position="222"/>
    </location>
</feature>
<feature type="region of interest" description="Disordered" evidence="4">
    <location>
        <begin position="839"/>
        <end position="871"/>
    </location>
</feature>
<organism evidence="6 7">
    <name type="scientific">Monosporascus cannonballus</name>
    <dbReference type="NCBI Taxonomy" id="155416"/>
    <lineage>
        <taxon>Eukaryota</taxon>
        <taxon>Fungi</taxon>
        <taxon>Dikarya</taxon>
        <taxon>Ascomycota</taxon>
        <taxon>Pezizomycotina</taxon>
        <taxon>Sordariomycetes</taxon>
        <taxon>Xylariomycetidae</taxon>
        <taxon>Xylariales</taxon>
        <taxon>Xylariales incertae sedis</taxon>
        <taxon>Monosporascus</taxon>
    </lineage>
</organism>
<feature type="compositionally biased region" description="Low complexity" evidence="4">
    <location>
        <begin position="503"/>
        <end position="528"/>
    </location>
</feature>
<feature type="compositionally biased region" description="Polar residues" evidence="4">
    <location>
        <begin position="51"/>
        <end position="63"/>
    </location>
</feature>
<evidence type="ECO:0000313" key="7">
    <source>
        <dbReference type="Proteomes" id="UP000294003"/>
    </source>
</evidence>
<proteinExistence type="predicted"/>
<keyword evidence="3" id="KW-0539">Nucleus</keyword>
<feature type="compositionally biased region" description="Polar residues" evidence="4">
    <location>
        <begin position="463"/>
        <end position="472"/>
    </location>
</feature>
<feature type="compositionally biased region" description="Polar residues" evidence="4">
    <location>
        <begin position="283"/>
        <end position="293"/>
    </location>
</feature>